<dbReference type="RefSeq" id="XP_029737015.1">
    <property type="nucleotide sequence ID" value="XM_029886702.1"/>
</dbReference>
<feature type="compositionally biased region" description="Polar residues" evidence="1">
    <location>
        <begin position="30"/>
        <end position="40"/>
    </location>
</feature>
<feature type="region of interest" description="Disordered" evidence="1">
    <location>
        <begin position="596"/>
        <end position="641"/>
    </location>
</feature>
<keyword evidence="3" id="KW-1185">Reference proteome</keyword>
<sequence>MSNMAVADKENCRAASEGDPAPKRPLASPFNDSSSATSSARAPLTPVSLAFPAEDPEEDRDVLASDGKTLRKKRSALFYPSASLAAKSNQQPFSRSAAKRDSIMALGSIGYLQHLYTKQGIANRNRPMTKGAMTLAIGPAGEAMLSSNTGSSNEEVFSNSATSRSPTSSHTIEEDEELEQLFLPPSPKAGSYARPKYLDVARPLQADTHALWAQLIADLDRLSRAWDLDEWIAQSTVTHTINQLLSAKPKISAQTSPSCSIVPLELINVTTKAIRSVRSYVLALPRRSQVLTTFEPSRKDRFKRQSSFSGVPRSGEIGTPVATRTSEVFHRDSILGYGSGREVRSSLPVTAPSLGRRRSDTQGEDEDHLGILRKAALEMLSALKEMEEKSRIADIDVSSGETNQNVAAVPTADKADDRISATTASDPVESMTAFEDPTPGAGYLYRSDMLLSDFDAERKILQDWLGTVDRIIAATSAPTIHIDLADTCSSSGASQNWMTPDVSTAERVSSFLIDHCECGVGSKSTSRLDRLLAAHNDMDGLLPLLSDGYLLCRAFNEAVRRSEKPWGYISPHEMHDLEAEEATLLQKEMLRAKQAQEDDAIKFQTRTNRKSVSEDASNSDEGGSAVEKTEPEPPTNRPGWTFRKSENLRYWAAALKLRHHIQTTATKASPAKASNPGQTYGSLGLGKLALHAPRAASESQAAATASSSNSRRGSSSSSSFKIDFDPAKVARKETGWQEMLTTLLVAWIDAVAQERTQS</sequence>
<dbReference type="GeneID" id="40729005"/>
<evidence type="ECO:0000313" key="2">
    <source>
        <dbReference type="EMBL" id="TKY85030.1"/>
    </source>
</evidence>
<dbReference type="Proteomes" id="UP000306050">
    <property type="component" value="Chromosome SGRAM_8"/>
</dbReference>
<accession>A0A4U7KLE4</accession>
<reference evidence="2 3" key="1">
    <citation type="submission" date="2019-05" db="EMBL/GenBank/DDBJ databases">
        <title>Sporisorium graminicola CBS 10092 draft sequencing and annotation.</title>
        <authorList>
            <person name="Solano-Gonzalez S."/>
            <person name="Caddick M.X."/>
            <person name="Darby A."/>
        </authorList>
    </citation>
    <scope>NUCLEOTIDE SEQUENCE [LARGE SCALE GENOMIC DNA]</scope>
    <source>
        <strain evidence="2 3">CBS 10092</strain>
    </source>
</reference>
<gene>
    <name evidence="2" type="ORF">EX895_006110</name>
</gene>
<comment type="caution">
    <text evidence="2">The sequence shown here is derived from an EMBL/GenBank/DDBJ whole genome shotgun (WGS) entry which is preliminary data.</text>
</comment>
<proteinExistence type="predicted"/>
<feature type="region of interest" description="Disordered" evidence="1">
    <location>
        <begin position="1"/>
        <end position="59"/>
    </location>
</feature>
<organism evidence="2 3">
    <name type="scientific">Sporisorium graminicola</name>
    <dbReference type="NCBI Taxonomy" id="280036"/>
    <lineage>
        <taxon>Eukaryota</taxon>
        <taxon>Fungi</taxon>
        <taxon>Dikarya</taxon>
        <taxon>Basidiomycota</taxon>
        <taxon>Ustilaginomycotina</taxon>
        <taxon>Ustilaginomycetes</taxon>
        <taxon>Ustilaginales</taxon>
        <taxon>Ustilaginaceae</taxon>
        <taxon>Sporisorium</taxon>
    </lineage>
</organism>
<name>A0A4U7KLE4_9BASI</name>
<feature type="region of interest" description="Disordered" evidence="1">
    <location>
        <begin position="146"/>
        <end position="170"/>
    </location>
</feature>
<feature type="compositionally biased region" description="Polar residues" evidence="1">
    <location>
        <begin position="146"/>
        <end position="157"/>
    </location>
</feature>
<feature type="compositionally biased region" description="Low complexity" evidence="1">
    <location>
        <begin position="158"/>
        <end position="170"/>
    </location>
</feature>
<evidence type="ECO:0000313" key="3">
    <source>
        <dbReference type="Proteomes" id="UP000306050"/>
    </source>
</evidence>
<dbReference type="PANTHER" id="PTHR38702:SF1">
    <property type="entry name" value="CALPONIN-HOMOLOGY (CH) DOMAIN-CONTAINING PROTEIN"/>
    <property type="match status" value="1"/>
</dbReference>
<dbReference type="AlphaFoldDB" id="A0A4U7KLE4"/>
<evidence type="ECO:0000256" key="1">
    <source>
        <dbReference type="SAM" id="MobiDB-lite"/>
    </source>
</evidence>
<feature type="region of interest" description="Disordered" evidence="1">
    <location>
        <begin position="696"/>
        <end position="721"/>
    </location>
</feature>
<feature type="region of interest" description="Disordered" evidence="1">
    <location>
        <begin position="345"/>
        <end position="367"/>
    </location>
</feature>
<protein>
    <submittedName>
        <fullName evidence="2">Uncharacterized protein</fullName>
    </submittedName>
</protein>
<dbReference type="PANTHER" id="PTHR38702">
    <property type="entry name" value="CALPONIN-HOMOLOGY (CH) DOMAIN-CONTAINING PROTEIN"/>
    <property type="match status" value="1"/>
</dbReference>
<feature type="compositionally biased region" description="Low complexity" evidence="1">
    <location>
        <begin position="696"/>
        <end position="719"/>
    </location>
</feature>
<dbReference type="KEGG" id="sgra:EX895_006110"/>
<dbReference type="OrthoDB" id="2534759at2759"/>
<dbReference type="EMBL" id="SRRM01000021">
    <property type="protein sequence ID" value="TKY85030.1"/>
    <property type="molecule type" value="Genomic_DNA"/>
</dbReference>